<dbReference type="SUPFAM" id="SSF46565">
    <property type="entry name" value="Chaperone J-domain"/>
    <property type="match status" value="1"/>
</dbReference>
<dbReference type="InterPro" id="IPR036869">
    <property type="entry name" value="J_dom_sf"/>
</dbReference>
<dbReference type="Proteomes" id="UP000636800">
    <property type="component" value="Chromosome 10"/>
</dbReference>
<keyword evidence="4" id="KW-1185">Reference proteome</keyword>
<dbReference type="OrthoDB" id="1434354at2759"/>
<dbReference type="PANTHER" id="PTHR45090:SF4">
    <property type="entry name" value="J DOMAIN-CONTAINING PROTEIN"/>
    <property type="match status" value="1"/>
</dbReference>
<accession>A0A835UJM8</accession>
<evidence type="ECO:0000313" key="4">
    <source>
        <dbReference type="Proteomes" id="UP000636800"/>
    </source>
</evidence>
<dbReference type="Gene3D" id="1.10.287.110">
    <property type="entry name" value="DnaJ domain"/>
    <property type="match status" value="1"/>
</dbReference>
<dbReference type="PROSITE" id="PS50076">
    <property type="entry name" value="DNAJ_2"/>
    <property type="match status" value="1"/>
</dbReference>
<organism evidence="3 4">
    <name type="scientific">Vanilla planifolia</name>
    <name type="common">Vanilla</name>
    <dbReference type="NCBI Taxonomy" id="51239"/>
    <lineage>
        <taxon>Eukaryota</taxon>
        <taxon>Viridiplantae</taxon>
        <taxon>Streptophyta</taxon>
        <taxon>Embryophyta</taxon>
        <taxon>Tracheophyta</taxon>
        <taxon>Spermatophyta</taxon>
        <taxon>Magnoliopsida</taxon>
        <taxon>Liliopsida</taxon>
        <taxon>Asparagales</taxon>
        <taxon>Orchidaceae</taxon>
        <taxon>Vanilloideae</taxon>
        <taxon>Vanilleae</taxon>
        <taxon>Vanilla</taxon>
    </lineage>
</organism>
<reference evidence="3 4" key="1">
    <citation type="journal article" date="2020" name="Nat. Food">
        <title>A phased Vanilla planifolia genome enables genetic improvement of flavour and production.</title>
        <authorList>
            <person name="Hasing T."/>
            <person name="Tang H."/>
            <person name="Brym M."/>
            <person name="Khazi F."/>
            <person name="Huang T."/>
            <person name="Chambers A.H."/>
        </authorList>
    </citation>
    <scope>NUCLEOTIDE SEQUENCE [LARGE SCALE GENOMIC DNA]</scope>
    <source>
        <tissue evidence="3">Leaf</tissue>
    </source>
</reference>
<dbReference type="GO" id="GO:0009507">
    <property type="term" value="C:chloroplast"/>
    <property type="evidence" value="ECO:0007669"/>
    <property type="project" value="TreeGrafter"/>
</dbReference>
<proteinExistence type="predicted"/>
<gene>
    <name evidence="3" type="ORF">HPP92_020206</name>
</gene>
<protein>
    <recommendedName>
        <fullName evidence="2">J domain-containing protein</fullName>
    </recommendedName>
</protein>
<dbReference type="GO" id="GO:0005783">
    <property type="term" value="C:endoplasmic reticulum"/>
    <property type="evidence" value="ECO:0007669"/>
    <property type="project" value="UniProtKB-ARBA"/>
</dbReference>
<feature type="compositionally biased region" description="Basic and acidic residues" evidence="1">
    <location>
        <begin position="7"/>
        <end position="25"/>
    </location>
</feature>
<dbReference type="PANTHER" id="PTHR45090">
    <property type="entry name" value="CHAPERONE PROTEIN DNAJ 20 CHLOROPLASTIC"/>
    <property type="match status" value="1"/>
</dbReference>
<feature type="region of interest" description="Disordered" evidence="1">
    <location>
        <begin position="1"/>
        <end position="28"/>
    </location>
</feature>
<dbReference type="InterPro" id="IPR053232">
    <property type="entry name" value="DnaJ_C/III_chloroplastic"/>
</dbReference>
<sequence>MEGIADQEQRYGKGRGPRDKREERRRPRRCLFSNAAVSKRKLRPTSWLNIPSQEGCHLTRQRPIQTPSLRASSSPFARRATIGERRTTATFYDLLRIPASGSLCEINEAYGEMARKYHPDASPPERKEEKTIRHASHLLLPQAIR</sequence>
<dbReference type="InterPro" id="IPR001623">
    <property type="entry name" value="DnaJ_domain"/>
</dbReference>
<name>A0A835UJM8_VANPL</name>
<dbReference type="Pfam" id="PF00226">
    <property type="entry name" value="DnaJ"/>
    <property type="match status" value="1"/>
</dbReference>
<dbReference type="EMBL" id="JADCNL010000010">
    <property type="protein sequence ID" value="KAG0464137.1"/>
    <property type="molecule type" value="Genomic_DNA"/>
</dbReference>
<evidence type="ECO:0000256" key="1">
    <source>
        <dbReference type="SAM" id="MobiDB-lite"/>
    </source>
</evidence>
<dbReference type="AlphaFoldDB" id="A0A835UJM8"/>
<dbReference type="PRINTS" id="PR00625">
    <property type="entry name" value="JDOMAIN"/>
</dbReference>
<comment type="caution">
    <text evidence="3">The sequence shown here is derived from an EMBL/GenBank/DDBJ whole genome shotgun (WGS) entry which is preliminary data.</text>
</comment>
<feature type="domain" description="J" evidence="2">
    <location>
        <begin position="90"/>
        <end position="145"/>
    </location>
</feature>
<evidence type="ECO:0000259" key="2">
    <source>
        <dbReference type="PROSITE" id="PS50076"/>
    </source>
</evidence>
<evidence type="ECO:0000313" key="3">
    <source>
        <dbReference type="EMBL" id="KAG0464137.1"/>
    </source>
</evidence>
<dbReference type="CDD" id="cd06257">
    <property type="entry name" value="DnaJ"/>
    <property type="match status" value="1"/>
</dbReference>